<feature type="region of interest" description="Disordered" evidence="1">
    <location>
        <begin position="1"/>
        <end position="55"/>
    </location>
</feature>
<feature type="compositionally biased region" description="Polar residues" evidence="1">
    <location>
        <begin position="353"/>
        <end position="368"/>
    </location>
</feature>
<evidence type="ECO:0000256" key="1">
    <source>
        <dbReference type="SAM" id="MobiDB-lite"/>
    </source>
</evidence>
<proteinExistence type="predicted"/>
<evidence type="ECO:0000313" key="2">
    <source>
        <dbReference type="EMBL" id="OHA23312.1"/>
    </source>
</evidence>
<organism evidence="2 3">
    <name type="scientific">Candidatus Taylorbacteria bacterium RIFCSPHIGHO2_02_FULL_43_32b</name>
    <dbReference type="NCBI Taxonomy" id="1802306"/>
    <lineage>
        <taxon>Bacteria</taxon>
        <taxon>Candidatus Tayloriibacteriota</taxon>
    </lineage>
</organism>
<protein>
    <submittedName>
        <fullName evidence="2">Uncharacterized protein</fullName>
    </submittedName>
</protein>
<feature type="region of interest" description="Disordered" evidence="1">
    <location>
        <begin position="299"/>
        <end position="375"/>
    </location>
</feature>
<sequence>MEGKENEEQSVPEKSMPDVVNGEKDFKIFRHDSGVQSEEMEEARQALADGEDLEVDFKEGAGGKVPISMTKKEKEFAEPIVLAKASLWDRLKNKARRALSIGGAVSVGLGGLQGKVEAQDTTNAGAVPVYKVESQEKTNSVENIQMRGAGFEQKNWKAEPKPAEVSSEAVSPGGGWAAILLNQYHGATNNIENASDALEFVKEAPQVFLSEFSRSGEKTESDWKLIKECGEQLKNMLNEIVSSEKWQVDPKEASESLEQIGAIIRMADKVVSKGKFDFKVERREARVEEKSAPAKIDVKNMPGANLGQNSSASDKQPLVTYGPMRGDVRENNTGVRRQSRGVPANIRVVGPKSTRSSRTYSAGGTYSAGSARGRR</sequence>
<feature type="compositionally biased region" description="Basic and acidic residues" evidence="1">
    <location>
        <begin position="21"/>
        <end position="33"/>
    </location>
</feature>
<dbReference type="EMBL" id="MHRK01000038">
    <property type="protein sequence ID" value="OHA23312.1"/>
    <property type="molecule type" value="Genomic_DNA"/>
</dbReference>
<gene>
    <name evidence="2" type="ORF">A3C72_04625</name>
</gene>
<reference evidence="2 3" key="1">
    <citation type="journal article" date="2016" name="Nat. Commun.">
        <title>Thousands of microbial genomes shed light on interconnected biogeochemical processes in an aquifer system.</title>
        <authorList>
            <person name="Anantharaman K."/>
            <person name="Brown C.T."/>
            <person name="Hug L.A."/>
            <person name="Sharon I."/>
            <person name="Castelle C.J."/>
            <person name="Probst A.J."/>
            <person name="Thomas B.C."/>
            <person name="Singh A."/>
            <person name="Wilkins M.J."/>
            <person name="Karaoz U."/>
            <person name="Brodie E.L."/>
            <person name="Williams K.H."/>
            <person name="Hubbard S.S."/>
            <person name="Banfield J.F."/>
        </authorList>
    </citation>
    <scope>NUCLEOTIDE SEQUENCE [LARGE SCALE GENOMIC DNA]</scope>
</reference>
<dbReference type="STRING" id="1802306.A3C72_04625"/>
<accession>A0A1G2MJY9</accession>
<dbReference type="AlphaFoldDB" id="A0A1G2MJY9"/>
<dbReference type="Proteomes" id="UP000177130">
    <property type="component" value="Unassembled WGS sequence"/>
</dbReference>
<name>A0A1G2MJY9_9BACT</name>
<comment type="caution">
    <text evidence="2">The sequence shown here is derived from an EMBL/GenBank/DDBJ whole genome shotgun (WGS) entry which is preliminary data.</text>
</comment>
<evidence type="ECO:0000313" key="3">
    <source>
        <dbReference type="Proteomes" id="UP000177130"/>
    </source>
</evidence>